<keyword evidence="12" id="KW-0831">Ubiquinone biosynthesis</keyword>
<evidence type="ECO:0000256" key="4">
    <source>
        <dbReference type="ARBA" id="ARBA00022475"/>
    </source>
</evidence>
<dbReference type="GO" id="GO:0005743">
    <property type="term" value="C:mitochondrial inner membrane"/>
    <property type="evidence" value="ECO:0007669"/>
    <property type="project" value="UniProtKB-SubCell"/>
</dbReference>
<proteinExistence type="inferred from homology"/>
<feature type="transmembrane region" description="Helical" evidence="12">
    <location>
        <begin position="221"/>
        <end position="237"/>
    </location>
</feature>
<dbReference type="InterPro" id="IPR000537">
    <property type="entry name" value="UbiA_prenyltransferase"/>
</dbReference>
<comment type="caution">
    <text evidence="14">The sequence shown here is derived from an EMBL/GenBank/DDBJ whole genome shotgun (WGS) entry which is preliminary data.</text>
</comment>
<keyword evidence="12" id="KW-0999">Mitochondrion inner membrane</keyword>
<dbReference type="PANTHER" id="PTHR11048:SF28">
    <property type="entry name" value="4-HYDROXYBENZOATE POLYPRENYLTRANSFERASE, MITOCHONDRIAL"/>
    <property type="match status" value="1"/>
</dbReference>
<dbReference type="GO" id="GO:0008299">
    <property type="term" value="P:isoprenoid biosynthetic process"/>
    <property type="evidence" value="ECO:0007669"/>
    <property type="project" value="UniProtKB-UniRule"/>
</dbReference>
<evidence type="ECO:0000256" key="2">
    <source>
        <dbReference type="ARBA" id="ARBA00004141"/>
    </source>
</evidence>
<dbReference type="HAMAP" id="MF_01635">
    <property type="entry name" value="UbiA"/>
    <property type="match status" value="1"/>
</dbReference>
<dbReference type="InterPro" id="IPR001261">
    <property type="entry name" value="ArgE/DapE_CS"/>
</dbReference>
<dbReference type="InterPro" id="IPR039653">
    <property type="entry name" value="Prenyltransferase"/>
</dbReference>
<evidence type="ECO:0000313" key="15">
    <source>
        <dbReference type="Proteomes" id="UP001174909"/>
    </source>
</evidence>
<feature type="transmembrane region" description="Helical" evidence="12">
    <location>
        <begin position="101"/>
        <end position="119"/>
    </location>
</feature>
<dbReference type="Pfam" id="PF01040">
    <property type="entry name" value="UbiA"/>
    <property type="match status" value="1"/>
</dbReference>
<evidence type="ECO:0000256" key="1">
    <source>
        <dbReference type="ARBA" id="ARBA00001946"/>
    </source>
</evidence>
<evidence type="ECO:0000256" key="3">
    <source>
        <dbReference type="ARBA" id="ARBA00005985"/>
    </source>
</evidence>
<dbReference type="GO" id="GO:0006744">
    <property type="term" value="P:ubiquinone biosynthetic process"/>
    <property type="evidence" value="ECO:0007669"/>
    <property type="project" value="UniProtKB-UniRule"/>
</dbReference>
<gene>
    <name evidence="14" type="ORF">GBAR_LOCUS21351</name>
</gene>
<dbReference type="EMBL" id="CASHTH010002987">
    <property type="protein sequence ID" value="CAI8038297.1"/>
    <property type="molecule type" value="Genomic_DNA"/>
</dbReference>
<dbReference type="GO" id="GO:0008412">
    <property type="term" value="F:4-hydroxybenzoate polyprenyltransferase activity"/>
    <property type="evidence" value="ECO:0007669"/>
    <property type="project" value="UniProtKB-EC"/>
</dbReference>
<comment type="subcellular location">
    <subcellularLocation>
        <location evidence="2">Membrane</location>
        <topology evidence="2">Multi-pass membrane protein</topology>
    </subcellularLocation>
    <subcellularLocation>
        <location evidence="12">Mitochondrion inner membrane</location>
        <topology evidence="12">Multi-pass membrane protein</topology>
        <orientation evidence="12">Matrix side</orientation>
    </subcellularLocation>
</comment>
<dbReference type="Gene3D" id="1.10.357.140">
    <property type="entry name" value="UbiA prenyltransferase"/>
    <property type="match status" value="1"/>
</dbReference>
<keyword evidence="6 12" id="KW-0812">Transmembrane</keyword>
<evidence type="ECO:0000256" key="13">
    <source>
        <dbReference type="SAM" id="SignalP"/>
    </source>
</evidence>
<dbReference type="AlphaFoldDB" id="A0AA35SZF6"/>
<keyword evidence="9 12" id="KW-1133">Transmembrane helix</keyword>
<evidence type="ECO:0000256" key="6">
    <source>
        <dbReference type="ARBA" id="ARBA00022692"/>
    </source>
</evidence>
<comment type="cofactor">
    <cofactor evidence="1 12">
        <name>Mg(2+)</name>
        <dbReference type="ChEBI" id="CHEBI:18420"/>
    </cofactor>
</comment>
<organism evidence="14 15">
    <name type="scientific">Geodia barretti</name>
    <name type="common">Barrett's horny sponge</name>
    <dbReference type="NCBI Taxonomy" id="519541"/>
    <lineage>
        <taxon>Eukaryota</taxon>
        <taxon>Metazoa</taxon>
        <taxon>Porifera</taxon>
        <taxon>Demospongiae</taxon>
        <taxon>Heteroscleromorpha</taxon>
        <taxon>Tetractinellida</taxon>
        <taxon>Astrophorina</taxon>
        <taxon>Geodiidae</taxon>
        <taxon>Geodia</taxon>
    </lineage>
</organism>
<dbReference type="FunFam" id="1.10.357.140:FF:000002">
    <property type="entry name" value="4-hydroxybenzoate octaprenyltransferase"/>
    <property type="match status" value="1"/>
</dbReference>
<dbReference type="EC" id="2.5.1.39" evidence="12"/>
<keyword evidence="8" id="KW-0460">Magnesium</keyword>
<feature type="transmembrane region" description="Helical" evidence="12">
    <location>
        <begin position="32"/>
        <end position="54"/>
    </location>
</feature>
<feature type="transmembrane region" description="Helical" evidence="12">
    <location>
        <begin position="249"/>
        <end position="271"/>
    </location>
</feature>
<feature type="chain" id="PRO_5041381865" description="4-hydroxybenzoate polyprenyltransferase, mitochondrial" evidence="13">
    <location>
        <begin position="20"/>
        <end position="272"/>
    </location>
</feature>
<evidence type="ECO:0000256" key="7">
    <source>
        <dbReference type="ARBA" id="ARBA00022801"/>
    </source>
</evidence>
<dbReference type="PROSITE" id="PS00758">
    <property type="entry name" value="ARGE_DAPE_CPG2_1"/>
    <property type="match status" value="1"/>
</dbReference>
<dbReference type="FunFam" id="1.20.120.1780:FF:000001">
    <property type="entry name" value="4-hydroxybenzoate octaprenyltransferase"/>
    <property type="match status" value="1"/>
</dbReference>
<evidence type="ECO:0000313" key="14">
    <source>
        <dbReference type="EMBL" id="CAI8038297.1"/>
    </source>
</evidence>
<evidence type="ECO:0000256" key="5">
    <source>
        <dbReference type="ARBA" id="ARBA00022679"/>
    </source>
</evidence>
<keyword evidence="7" id="KW-0378">Hydrolase</keyword>
<dbReference type="PROSITE" id="PS00943">
    <property type="entry name" value="UBIA"/>
    <property type="match status" value="1"/>
</dbReference>
<dbReference type="PANTHER" id="PTHR11048">
    <property type="entry name" value="PRENYLTRANSFERASES"/>
    <property type="match status" value="1"/>
</dbReference>
<comment type="similarity">
    <text evidence="3 12">Belongs to the UbiA prenyltransferase family.</text>
</comment>
<keyword evidence="10 12" id="KW-0472">Membrane</keyword>
<dbReference type="GO" id="GO:0005886">
    <property type="term" value="C:plasma membrane"/>
    <property type="evidence" value="ECO:0007669"/>
    <property type="project" value="TreeGrafter"/>
</dbReference>
<feature type="transmembrane region" description="Helical" evidence="12">
    <location>
        <begin position="75"/>
        <end position="95"/>
    </location>
</feature>
<keyword evidence="11 12" id="KW-0414">Isoprene biosynthesis</keyword>
<accession>A0AA35SZF6</accession>
<feature type="transmembrane region" description="Helical" evidence="12">
    <location>
        <begin position="151"/>
        <end position="174"/>
    </location>
</feature>
<evidence type="ECO:0000256" key="11">
    <source>
        <dbReference type="ARBA" id="ARBA00023229"/>
    </source>
</evidence>
<keyword evidence="12" id="KW-0496">Mitochondrion</keyword>
<evidence type="ECO:0000256" key="9">
    <source>
        <dbReference type="ARBA" id="ARBA00022989"/>
    </source>
</evidence>
<evidence type="ECO:0000256" key="10">
    <source>
        <dbReference type="ARBA" id="ARBA00023136"/>
    </source>
</evidence>
<dbReference type="InterPro" id="IPR030470">
    <property type="entry name" value="UbiA_prenylTrfase_CS"/>
</dbReference>
<reference evidence="14" key="1">
    <citation type="submission" date="2023-03" db="EMBL/GenBank/DDBJ databases">
        <authorList>
            <person name="Steffen K."/>
            <person name="Cardenas P."/>
        </authorList>
    </citation>
    <scope>NUCLEOTIDE SEQUENCE</scope>
</reference>
<keyword evidence="13" id="KW-0732">Signal</keyword>
<keyword evidence="15" id="KW-1185">Reference proteome</keyword>
<protein>
    <recommendedName>
        <fullName evidence="12">4-hydroxybenzoate polyprenyltransferase, mitochondrial</fullName>
        <shortName evidence="12">4-HB polyprenyltransferase</shortName>
        <ecNumber evidence="12">2.5.1.39</ecNumber>
    </recommendedName>
    <alternativeName>
        <fullName evidence="12">Para-hydroxybenzoate--polyprenyltransferase</fullName>
        <shortName evidence="12">PHB:PPT</shortName>
        <shortName evidence="12">PHB:polyprenyltransferase</shortName>
    </alternativeName>
</protein>
<feature type="signal peptide" evidence="13">
    <location>
        <begin position="1"/>
        <end position="19"/>
    </location>
</feature>
<dbReference type="Proteomes" id="UP001174909">
    <property type="component" value="Unassembled WGS sequence"/>
</dbReference>
<comment type="function">
    <text evidence="12">Catalyzes the prenylation of para-hydroxybenzoate (PHB) with an all-trans polyprenyl group. Mediates the second step in the final reaction sequence of coenzyme Q (CoQ) biosynthesis, which is the condensation of the polyisoprenoid side chain with PHB, generating the first membrane-bound Q intermediate.</text>
</comment>
<dbReference type="Gene3D" id="1.20.120.1780">
    <property type="entry name" value="UbiA prenyltransferase"/>
    <property type="match status" value="1"/>
</dbReference>
<name>A0AA35SZF6_GEOBA</name>
<feature type="transmembrane region" description="Helical" evidence="12">
    <location>
        <begin position="194"/>
        <end position="215"/>
    </location>
</feature>
<keyword evidence="4" id="KW-1003">Cell membrane</keyword>
<keyword evidence="5 12" id="KW-0808">Transferase</keyword>
<dbReference type="NCBIfam" id="TIGR01474">
    <property type="entry name" value="ubiA_proteo"/>
    <property type="match status" value="1"/>
</dbReference>
<sequence length="272" mass="30002">MRLDKPIGSLLLLWPTLWAAWLAGKGNPEPLIVLVLVIGVFVMRSGGCVINDFADRDFDPHVERTRRRPLATGEVSVREALILFVCLCLLGFILVLFLNSLALILAIIGVILAASYPFLKRVTSLPQFYLGIAFGWGIPIAFAAHQDTVPMIGWILLLANIAWAGAYDTFYAMVDREDDVRIGVKSLAVLSGTFDRIVIGVCQAITLLLLCLVGFMENLNGYYFLGLFGALVVAVWHQYSCRSDDRDQFFAAFLGNSWFGAMVFGGIVLAYL</sequence>
<evidence type="ECO:0000256" key="8">
    <source>
        <dbReference type="ARBA" id="ARBA00022842"/>
    </source>
</evidence>
<dbReference type="InterPro" id="IPR006370">
    <property type="entry name" value="HB_polyprenyltransferase-like"/>
</dbReference>
<feature type="transmembrane region" description="Helical" evidence="12">
    <location>
        <begin position="128"/>
        <end position="145"/>
    </location>
</feature>
<evidence type="ECO:0000256" key="12">
    <source>
        <dbReference type="HAMAP-Rule" id="MF_03189"/>
    </source>
</evidence>
<comment type="catalytic activity">
    <reaction evidence="12">
        <text>an all-trans-polyprenyl diphosphate + 4-hydroxybenzoate = a 4-hydroxy-3-(all-trans-polyprenyl)benzoate + diphosphate</text>
        <dbReference type="Rhea" id="RHEA:44504"/>
        <dbReference type="Rhea" id="RHEA-COMP:9514"/>
        <dbReference type="Rhea" id="RHEA-COMP:9564"/>
        <dbReference type="ChEBI" id="CHEBI:17879"/>
        <dbReference type="ChEBI" id="CHEBI:33019"/>
        <dbReference type="ChEBI" id="CHEBI:58914"/>
        <dbReference type="ChEBI" id="CHEBI:78396"/>
        <dbReference type="EC" id="2.5.1.39"/>
    </reaction>
</comment>
<comment type="pathway">
    <text evidence="12">Cofactor biosynthesis; ubiquinone biosynthesis.</text>
</comment>
<dbReference type="InterPro" id="IPR044878">
    <property type="entry name" value="UbiA_sf"/>
</dbReference>
<dbReference type="CDD" id="cd13959">
    <property type="entry name" value="PT_UbiA_COQ2"/>
    <property type="match status" value="1"/>
</dbReference>